<dbReference type="InterPro" id="IPR050614">
    <property type="entry name" value="Synaptic_Scaffolding_LAP-MAGUK"/>
</dbReference>
<dbReference type="Proteomes" id="UP001626550">
    <property type="component" value="Unassembled WGS sequence"/>
</dbReference>
<dbReference type="EMBL" id="JBJKFK010002166">
    <property type="protein sequence ID" value="KAL3311529.1"/>
    <property type="molecule type" value="Genomic_DNA"/>
</dbReference>
<protein>
    <submittedName>
        <fullName evidence="1">Uncharacterized protein</fullName>
    </submittedName>
</protein>
<reference evidence="1 2" key="1">
    <citation type="submission" date="2024-11" db="EMBL/GenBank/DDBJ databases">
        <title>Adaptive evolution of stress response genes in parasites aligns with host niche diversity.</title>
        <authorList>
            <person name="Hahn C."/>
            <person name="Resl P."/>
        </authorList>
    </citation>
    <scope>NUCLEOTIDE SEQUENCE [LARGE SCALE GENOMIC DNA]</scope>
    <source>
        <strain evidence="1">EGGRZ-B1_66</strain>
        <tissue evidence="1">Body</tissue>
    </source>
</reference>
<evidence type="ECO:0000313" key="1">
    <source>
        <dbReference type="EMBL" id="KAL3311529.1"/>
    </source>
</evidence>
<dbReference type="PANTHER" id="PTHR23119">
    <property type="entry name" value="DISCS LARGE"/>
    <property type="match status" value="1"/>
</dbReference>
<comment type="caution">
    <text evidence="1">The sequence shown here is derived from an EMBL/GenBank/DDBJ whole genome shotgun (WGS) entry which is preliminary data.</text>
</comment>
<accession>A0ABD2PW73</accession>
<evidence type="ECO:0000313" key="2">
    <source>
        <dbReference type="Proteomes" id="UP001626550"/>
    </source>
</evidence>
<dbReference type="PANTHER" id="PTHR23119:SF44">
    <property type="entry name" value="PROTEIN LAP4"/>
    <property type="match status" value="1"/>
</dbReference>
<dbReference type="AlphaFoldDB" id="A0ABD2PW73"/>
<sequence>MNIFEWNSRLERLPMELANCPLTALWLSRSQSQPIMNLQHDSDPITGEKFLTCYLLPQLTEIECEFPWRPASLYPDSPDEVIITKKQIKIRQNIDAIKYPHELLNIFFELLFAKTKISCAKNN</sequence>
<organism evidence="1 2">
    <name type="scientific">Cichlidogyrus casuarinus</name>
    <dbReference type="NCBI Taxonomy" id="1844966"/>
    <lineage>
        <taxon>Eukaryota</taxon>
        <taxon>Metazoa</taxon>
        <taxon>Spiralia</taxon>
        <taxon>Lophotrochozoa</taxon>
        <taxon>Platyhelminthes</taxon>
        <taxon>Monogenea</taxon>
        <taxon>Monopisthocotylea</taxon>
        <taxon>Dactylogyridea</taxon>
        <taxon>Ancyrocephalidae</taxon>
        <taxon>Cichlidogyrus</taxon>
    </lineage>
</organism>
<keyword evidence="2" id="KW-1185">Reference proteome</keyword>
<gene>
    <name evidence="1" type="ORF">Ciccas_009889</name>
</gene>
<name>A0ABD2PW73_9PLAT</name>
<proteinExistence type="predicted"/>